<protein>
    <submittedName>
        <fullName evidence="1">Unnamed protein product</fullName>
    </submittedName>
</protein>
<name>A0AAN5BRP8_ASPOZ</name>
<reference evidence="1" key="1">
    <citation type="submission" date="2023-04" db="EMBL/GenBank/DDBJ databases">
        <title>Aspergillus oryzae NBRC 4228.</title>
        <authorList>
            <person name="Ichikawa N."/>
            <person name="Sato H."/>
            <person name="Tonouchi N."/>
        </authorList>
    </citation>
    <scope>NUCLEOTIDE SEQUENCE</scope>
    <source>
        <strain evidence="1">NBRC 4228</strain>
    </source>
</reference>
<dbReference type="EMBL" id="BSYA01000006">
    <property type="protein sequence ID" value="GMG23663.1"/>
    <property type="molecule type" value="Genomic_DNA"/>
</dbReference>
<sequence>MNSYPFLDNKIQVVSDAELGDLVRPVRKSRIIDISDSPFVPATELRSKLQTLLMAGELDSGLPILRHDVLSGLIPAPDLEYALDNLEDEENTLCLMTLDTMSVVSDSDDEEAIRVDFNRYIDPVCG</sequence>
<comment type="caution">
    <text evidence="1">The sequence shown here is derived from an EMBL/GenBank/DDBJ whole genome shotgun (WGS) entry which is preliminary data.</text>
</comment>
<dbReference type="Proteomes" id="UP001165205">
    <property type="component" value="Unassembled WGS sequence"/>
</dbReference>
<accession>A0AAN5BRP8</accession>
<organism evidence="1 2">
    <name type="scientific">Aspergillus oryzae</name>
    <name type="common">Yellow koji mold</name>
    <dbReference type="NCBI Taxonomy" id="5062"/>
    <lineage>
        <taxon>Eukaryota</taxon>
        <taxon>Fungi</taxon>
        <taxon>Dikarya</taxon>
        <taxon>Ascomycota</taxon>
        <taxon>Pezizomycotina</taxon>
        <taxon>Eurotiomycetes</taxon>
        <taxon>Eurotiomycetidae</taxon>
        <taxon>Eurotiales</taxon>
        <taxon>Aspergillaceae</taxon>
        <taxon>Aspergillus</taxon>
        <taxon>Aspergillus subgen. Circumdati</taxon>
    </lineage>
</organism>
<gene>
    <name evidence="1" type="ORF">Aory04_000106000</name>
</gene>
<evidence type="ECO:0000313" key="2">
    <source>
        <dbReference type="Proteomes" id="UP001165205"/>
    </source>
</evidence>
<evidence type="ECO:0000313" key="1">
    <source>
        <dbReference type="EMBL" id="GMG23663.1"/>
    </source>
</evidence>
<proteinExistence type="predicted"/>
<dbReference type="AlphaFoldDB" id="A0AAN5BRP8"/>